<evidence type="ECO:0000256" key="2">
    <source>
        <dbReference type="SAM" id="MobiDB-lite"/>
    </source>
</evidence>
<keyword evidence="6" id="KW-1185">Reference proteome</keyword>
<dbReference type="PANTHER" id="PTHR23106:SF24">
    <property type="entry name" value="ANGIOGENIC FACTOR WITH G PATCH AND FHA DOMAINS 1"/>
    <property type="match status" value="1"/>
</dbReference>
<evidence type="ECO:0000313" key="5">
    <source>
        <dbReference type="EMBL" id="KAK3796531.1"/>
    </source>
</evidence>
<feature type="compositionally biased region" description="Basic residues" evidence="2">
    <location>
        <begin position="238"/>
        <end position="254"/>
    </location>
</feature>
<proteinExistence type="predicted"/>
<feature type="region of interest" description="Disordered" evidence="2">
    <location>
        <begin position="306"/>
        <end position="347"/>
    </location>
</feature>
<feature type="region of interest" description="Disordered" evidence="2">
    <location>
        <begin position="717"/>
        <end position="736"/>
    </location>
</feature>
<feature type="domain" description="FHA" evidence="3">
    <location>
        <begin position="398"/>
        <end position="451"/>
    </location>
</feature>
<feature type="compositionally biased region" description="Basic and acidic residues" evidence="2">
    <location>
        <begin position="756"/>
        <end position="770"/>
    </location>
</feature>
<gene>
    <name evidence="5" type="ORF">RRG08_003249</name>
</gene>
<feature type="region of interest" description="Disordered" evidence="2">
    <location>
        <begin position="234"/>
        <end position="262"/>
    </location>
</feature>
<evidence type="ECO:0000313" key="6">
    <source>
        <dbReference type="Proteomes" id="UP001283361"/>
    </source>
</evidence>
<evidence type="ECO:0000259" key="4">
    <source>
        <dbReference type="PROSITE" id="PS50174"/>
    </source>
</evidence>
<dbReference type="InterPro" id="IPR041591">
    <property type="entry name" value="OCRE"/>
</dbReference>
<feature type="region of interest" description="Disordered" evidence="2">
    <location>
        <begin position="748"/>
        <end position="770"/>
    </location>
</feature>
<dbReference type="Pfam" id="PF17780">
    <property type="entry name" value="OCRE"/>
    <property type="match status" value="1"/>
</dbReference>
<evidence type="ECO:0000259" key="3">
    <source>
        <dbReference type="PROSITE" id="PS50006"/>
    </source>
</evidence>
<dbReference type="InterPro" id="IPR008984">
    <property type="entry name" value="SMAD_FHA_dom_sf"/>
</dbReference>
<dbReference type="Pfam" id="PF01585">
    <property type="entry name" value="G-patch"/>
    <property type="match status" value="1"/>
</dbReference>
<dbReference type="PROSITE" id="PS50006">
    <property type="entry name" value="FHA_DOMAIN"/>
    <property type="match status" value="1"/>
</dbReference>
<dbReference type="CDD" id="cd22686">
    <property type="entry name" value="FHA_AGGF1"/>
    <property type="match status" value="1"/>
</dbReference>
<dbReference type="CDD" id="cd16164">
    <property type="entry name" value="OCRE_VG5Q"/>
    <property type="match status" value="1"/>
</dbReference>
<dbReference type="InterPro" id="IPR035624">
    <property type="entry name" value="AGGF1_OCRE"/>
</dbReference>
<dbReference type="InterPro" id="IPR000253">
    <property type="entry name" value="FHA_dom"/>
</dbReference>
<keyword evidence="1" id="KW-0175">Coiled coil</keyword>
<protein>
    <recommendedName>
        <fullName evidence="7">Angiogenic factor with G patch and FHA domains 1</fullName>
    </recommendedName>
</protein>
<reference evidence="5" key="1">
    <citation type="journal article" date="2023" name="G3 (Bethesda)">
        <title>A reference genome for the long-term kleptoplast-retaining sea slug Elysia crispata morphotype clarki.</title>
        <authorList>
            <person name="Eastman K.E."/>
            <person name="Pendleton A.L."/>
            <person name="Shaikh M.A."/>
            <person name="Suttiyut T."/>
            <person name="Ogas R."/>
            <person name="Tomko P."/>
            <person name="Gavelis G."/>
            <person name="Widhalm J.R."/>
            <person name="Wisecaver J.H."/>
        </authorList>
    </citation>
    <scope>NUCLEOTIDE SEQUENCE</scope>
    <source>
        <strain evidence="5">ECLA1</strain>
    </source>
</reference>
<comment type="caution">
    <text evidence="5">The sequence shown here is derived from an EMBL/GenBank/DDBJ whole genome shotgun (WGS) entry which is preliminary data.</text>
</comment>
<sequence length="770" mass="86185">MSDDNEKTDTFSSNAKEENLDISVKKINIPQNDEDEISASKSELLSIIRRRVGEINDLIKRAEKAERLLERANNYNEDLKAEIAHLSNELHGYRSFKRHGRSVLVQVSENDFIEANGEKPMPTWGTAAPGDKSLLSISESLKVVAEEVIQNQDLEEGHKNSSEKSADASSEYVYDAKTGLYYHPASGYYWDPTSYLFYDYTSGTYYQYDEATGEYTVHSQVDITANGQVLQKSERRCQTHVKSRKRKRKVKKPSQQKQFEDEDVIGIDGSKRQTELEQTCANNIYDTEKIFSCVKNSPKIDEVIRVPSESEDENESLRSLATGESELVSSPESGEVSDDSEENTYSAKAQTAGTLAHNVQMQYVDELAEHHPPCIRLVVLESDYLKMGSLFIITCLGGTIGREPNARHALEIPDINVSKVHAQVEFDYGYSSYFITDNGSRNGTLLNNKRLSESNVKSAAYPLNHDDILQVGSSRLLLHIHSGHETCEDCEPGQVQAKLRILNPVKNEHVILSKDEKNRQRMKELKQIKKKYGLQNSHFENTGASLSNSDYSDKAYLRRRYIGSEPAEMQNVTREMPASIQNPISASNKGHKLLSKMGWKEGEGLGKTKSGIAAPVNVELRVNQNAGLGSTSSFSLSLDNVHKAKKAQRWCAARQMYSKLEAQETDSNNHLDLNTTGLETMQCINTEKFKSSLHEADEPSSTSTISSDCMDLSRTLSQNEYSRTSTPDPPFTSSIKKYSSVPKITWVKGATQHSSSDSEKALKSQDTKIS</sequence>
<dbReference type="EMBL" id="JAWDGP010000875">
    <property type="protein sequence ID" value="KAK3796531.1"/>
    <property type="molecule type" value="Genomic_DNA"/>
</dbReference>
<dbReference type="AlphaFoldDB" id="A0AAE1E6X7"/>
<feature type="coiled-coil region" evidence="1">
    <location>
        <begin position="55"/>
        <end position="89"/>
    </location>
</feature>
<dbReference type="SMART" id="SM00240">
    <property type="entry name" value="FHA"/>
    <property type="match status" value="1"/>
</dbReference>
<dbReference type="InterPro" id="IPR053027">
    <property type="entry name" value="AGGF1"/>
</dbReference>
<name>A0AAE1E6X7_9GAST</name>
<dbReference type="SMART" id="SM00443">
    <property type="entry name" value="G_patch"/>
    <property type="match status" value="1"/>
</dbReference>
<evidence type="ECO:0000256" key="1">
    <source>
        <dbReference type="SAM" id="Coils"/>
    </source>
</evidence>
<dbReference type="PROSITE" id="PS50174">
    <property type="entry name" value="G_PATCH"/>
    <property type="match status" value="1"/>
</dbReference>
<dbReference type="Gene3D" id="2.60.200.20">
    <property type="match status" value="1"/>
</dbReference>
<dbReference type="Proteomes" id="UP001283361">
    <property type="component" value="Unassembled WGS sequence"/>
</dbReference>
<dbReference type="InterPro" id="IPR000467">
    <property type="entry name" value="G_patch_dom"/>
</dbReference>
<dbReference type="PANTHER" id="PTHR23106">
    <property type="entry name" value="ANGIOGENIC FACTOR WITH G PATCH AND FHA DOMAINS 1"/>
    <property type="match status" value="1"/>
</dbReference>
<dbReference type="Pfam" id="PF00498">
    <property type="entry name" value="FHA"/>
    <property type="match status" value="1"/>
</dbReference>
<organism evidence="5 6">
    <name type="scientific">Elysia crispata</name>
    <name type="common">lettuce slug</name>
    <dbReference type="NCBI Taxonomy" id="231223"/>
    <lineage>
        <taxon>Eukaryota</taxon>
        <taxon>Metazoa</taxon>
        <taxon>Spiralia</taxon>
        <taxon>Lophotrochozoa</taxon>
        <taxon>Mollusca</taxon>
        <taxon>Gastropoda</taxon>
        <taxon>Heterobranchia</taxon>
        <taxon>Euthyneura</taxon>
        <taxon>Panpulmonata</taxon>
        <taxon>Sacoglossa</taxon>
        <taxon>Placobranchoidea</taxon>
        <taxon>Plakobranchidae</taxon>
        <taxon>Elysia</taxon>
    </lineage>
</organism>
<feature type="domain" description="G-patch" evidence="4">
    <location>
        <begin position="586"/>
        <end position="633"/>
    </location>
</feature>
<accession>A0AAE1E6X7</accession>
<evidence type="ECO:0008006" key="7">
    <source>
        <dbReference type="Google" id="ProtNLM"/>
    </source>
</evidence>
<dbReference type="SUPFAM" id="SSF49879">
    <property type="entry name" value="SMAD/FHA domain"/>
    <property type="match status" value="1"/>
</dbReference>
<dbReference type="GO" id="GO:0003676">
    <property type="term" value="F:nucleic acid binding"/>
    <property type="evidence" value="ECO:0007669"/>
    <property type="project" value="InterPro"/>
</dbReference>